<dbReference type="Proteomes" id="UP001497453">
    <property type="component" value="Chromosome 3"/>
</dbReference>
<protein>
    <submittedName>
        <fullName evidence="1">Uncharacterized protein</fullName>
    </submittedName>
</protein>
<proteinExistence type="predicted"/>
<dbReference type="EMBL" id="OZ037946">
    <property type="protein sequence ID" value="CAL1704927.1"/>
    <property type="molecule type" value="Genomic_DNA"/>
</dbReference>
<sequence length="95" mass="10927">MLCDPPSLLHSDLFLCKTFSKAWRLSIALRSCSLQEISSRFLSTACISGWNDRIHRDISLWGWRRSLVDNDSVRQRQLCIILLCLTYVSASRSHA</sequence>
<evidence type="ECO:0000313" key="2">
    <source>
        <dbReference type="Proteomes" id="UP001497453"/>
    </source>
</evidence>
<reference evidence="2" key="1">
    <citation type="submission" date="2024-04" db="EMBL/GenBank/DDBJ databases">
        <authorList>
            <person name="Shaw F."/>
            <person name="Minotto A."/>
        </authorList>
    </citation>
    <scope>NUCLEOTIDE SEQUENCE [LARGE SCALE GENOMIC DNA]</scope>
</reference>
<organism evidence="1 2">
    <name type="scientific">Somion occarium</name>
    <dbReference type="NCBI Taxonomy" id="3059160"/>
    <lineage>
        <taxon>Eukaryota</taxon>
        <taxon>Fungi</taxon>
        <taxon>Dikarya</taxon>
        <taxon>Basidiomycota</taxon>
        <taxon>Agaricomycotina</taxon>
        <taxon>Agaricomycetes</taxon>
        <taxon>Polyporales</taxon>
        <taxon>Cerrenaceae</taxon>
        <taxon>Somion</taxon>
    </lineage>
</organism>
<gene>
    <name evidence="1" type="ORF">GFSPODELE1_LOCUS5204</name>
</gene>
<keyword evidence="2" id="KW-1185">Reference proteome</keyword>
<accession>A0ABP1DAQ1</accession>
<name>A0ABP1DAQ1_9APHY</name>
<evidence type="ECO:0000313" key="1">
    <source>
        <dbReference type="EMBL" id="CAL1704927.1"/>
    </source>
</evidence>